<reference evidence="2 3" key="1">
    <citation type="submission" date="2016-07" db="EMBL/GenBank/DDBJ databases">
        <title>Pervasive Adenine N6-methylation of Active Genes in Fungi.</title>
        <authorList>
            <consortium name="DOE Joint Genome Institute"/>
            <person name="Mondo S.J."/>
            <person name="Dannebaum R.O."/>
            <person name="Kuo R.C."/>
            <person name="Labutti K."/>
            <person name="Haridas S."/>
            <person name="Kuo A."/>
            <person name="Salamov A."/>
            <person name="Ahrendt S.R."/>
            <person name="Lipzen A."/>
            <person name="Sullivan W."/>
            <person name="Andreopoulos W.B."/>
            <person name="Clum A."/>
            <person name="Lindquist E."/>
            <person name="Daum C."/>
            <person name="Ramamoorthy G.K."/>
            <person name="Gryganskyi A."/>
            <person name="Culley D."/>
            <person name="Magnuson J.K."/>
            <person name="James T.Y."/>
            <person name="O'Malley M.A."/>
            <person name="Stajich J.E."/>
            <person name="Spatafora J.W."/>
            <person name="Visel A."/>
            <person name="Grigoriev I.V."/>
        </authorList>
    </citation>
    <scope>NUCLEOTIDE SEQUENCE [LARGE SCALE GENOMIC DNA]</scope>
    <source>
        <strain evidence="2 3">NRRL 2496</strain>
    </source>
</reference>
<organism evidence="2 3">
    <name type="scientific">Syncephalastrum racemosum</name>
    <name type="common">Filamentous fungus</name>
    <dbReference type="NCBI Taxonomy" id="13706"/>
    <lineage>
        <taxon>Eukaryota</taxon>
        <taxon>Fungi</taxon>
        <taxon>Fungi incertae sedis</taxon>
        <taxon>Mucoromycota</taxon>
        <taxon>Mucoromycotina</taxon>
        <taxon>Mucoromycetes</taxon>
        <taxon>Mucorales</taxon>
        <taxon>Syncephalastraceae</taxon>
        <taxon>Syncephalastrum</taxon>
    </lineage>
</organism>
<accession>A0A1X2HTS3</accession>
<comment type="caution">
    <text evidence="2">The sequence shown here is derived from an EMBL/GenBank/DDBJ whole genome shotgun (WGS) entry which is preliminary data.</text>
</comment>
<dbReference type="EMBL" id="MCGN01000001">
    <property type="protein sequence ID" value="ORZ02921.1"/>
    <property type="molecule type" value="Genomic_DNA"/>
</dbReference>
<proteinExistence type="predicted"/>
<feature type="region of interest" description="Disordered" evidence="1">
    <location>
        <begin position="1"/>
        <end position="23"/>
    </location>
</feature>
<protein>
    <submittedName>
        <fullName evidence="2">Uncharacterized protein</fullName>
    </submittedName>
</protein>
<feature type="region of interest" description="Disordered" evidence="1">
    <location>
        <begin position="94"/>
        <end position="138"/>
    </location>
</feature>
<dbReference type="AlphaFoldDB" id="A0A1X2HTS3"/>
<dbReference type="InParanoid" id="A0A1X2HTS3"/>
<evidence type="ECO:0000313" key="3">
    <source>
        <dbReference type="Proteomes" id="UP000242180"/>
    </source>
</evidence>
<dbReference type="OrthoDB" id="2400951at2759"/>
<evidence type="ECO:0000313" key="2">
    <source>
        <dbReference type="EMBL" id="ORZ02921.1"/>
    </source>
</evidence>
<sequence>MSSVSSHDGSEKEGFYHHRSVPDGLPQRYAAMRKTDLLDTLDAVRHRDTDAWSVAATIDDQESVVSGPGGTASQISSSHAASLRLETLRDLTANGDNASSITTEDDKRSRSNAAEFGDDGARSAAGDFENSDSSDGEETHVHNVVNDAISAPPQPQPSFASVTKSYAELLEENEMMQNQIRSLHNAQKHQAEMISNLRSLTGCDEEMYGRALHLSQQLARLAELVTRFVQESTPLPDKRITLEQSLFSAITELYFYSLPFGTENQQLLNLAYADQIRRFQSTLGTNFAKWYRRQTVQSLSLNPATKEYLEQTRSQMTGRLTDMLAQILESNGVINHREQWDEILDLCTVLSLELHGGDADVMVQPIAPGSKYDEDVMAVMGDLPDKDRIVKTMVSPLFVDEEEGVLLPARVLLE</sequence>
<keyword evidence="3" id="KW-1185">Reference proteome</keyword>
<gene>
    <name evidence="2" type="ORF">BCR43DRAFT_430782</name>
</gene>
<evidence type="ECO:0000256" key="1">
    <source>
        <dbReference type="SAM" id="MobiDB-lite"/>
    </source>
</evidence>
<dbReference type="Proteomes" id="UP000242180">
    <property type="component" value="Unassembled WGS sequence"/>
</dbReference>
<dbReference type="OMA" id="DDQIMAP"/>
<name>A0A1X2HTS3_SYNRA</name>